<keyword evidence="4" id="KW-0479">Metal-binding</keyword>
<evidence type="ECO:0000259" key="9">
    <source>
        <dbReference type="Pfam" id="PF00425"/>
    </source>
</evidence>
<dbReference type="InterPro" id="IPR019999">
    <property type="entry name" value="Anth_synth_I-like"/>
</dbReference>
<comment type="catalytic activity">
    <reaction evidence="8">
        <text>chorismate + L-glutamine = anthranilate + pyruvate + L-glutamate + H(+)</text>
        <dbReference type="Rhea" id="RHEA:21732"/>
        <dbReference type="ChEBI" id="CHEBI:15361"/>
        <dbReference type="ChEBI" id="CHEBI:15378"/>
        <dbReference type="ChEBI" id="CHEBI:16567"/>
        <dbReference type="ChEBI" id="CHEBI:29748"/>
        <dbReference type="ChEBI" id="CHEBI:29985"/>
        <dbReference type="ChEBI" id="CHEBI:58359"/>
        <dbReference type="EC" id="4.1.3.27"/>
    </reaction>
</comment>
<dbReference type="EMBL" id="CP041345">
    <property type="protein sequence ID" value="QKG80606.1"/>
    <property type="molecule type" value="Genomic_DNA"/>
</dbReference>
<organism evidence="11 12">
    <name type="scientific">Tenuifilum thalassicum</name>
    <dbReference type="NCBI Taxonomy" id="2590900"/>
    <lineage>
        <taxon>Bacteria</taxon>
        <taxon>Pseudomonadati</taxon>
        <taxon>Bacteroidota</taxon>
        <taxon>Bacteroidia</taxon>
        <taxon>Bacteroidales</taxon>
        <taxon>Tenuifilaceae</taxon>
        <taxon>Tenuifilum</taxon>
    </lineage>
</organism>
<dbReference type="PANTHER" id="PTHR11236:SF48">
    <property type="entry name" value="ISOCHORISMATE SYNTHASE MENF"/>
    <property type="match status" value="1"/>
</dbReference>
<gene>
    <name evidence="11" type="ORF">FHG85_10100</name>
</gene>
<evidence type="ECO:0000256" key="7">
    <source>
        <dbReference type="ARBA" id="ARBA00025634"/>
    </source>
</evidence>
<evidence type="ECO:0000259" key="10">
    <source>
        <dbReference type="Pfam" id="PF04715"/>
    </source>
</evidence>
<dbReference type="InterPro" id="IPR006805">
    <property type="entry name" value="Anth_synth_I_N"/>
</dbReference>
<dbReference type="GO" id="GO:0000162">
    <property type="term" value="P:L-tryptophan biosynthetic process"/>
    <property type="evidence" value="ECO:0007669"/>
    <property type="project" value="TreeGrafter"/>
</dbReference>
<dbReference type="PANTHER" id="PTHR11236">
    <property type="entry name" value="AMINOBENZOATE/ANTHRANILATE SYNTHASE"/>
    <property type="match status" value="1"/>
</dbReference>
<evidence type="ECO:0000256" key="4">
    <source>
        <dbReference type="ARBA" id="ARBA00022723"/>
    </source>
</evidence>
<dbReference type="PRINTS" id="PR00095">
    <property type="entry name" value="ANTSNTHASEI"/>
</dbReference>
<reference evidence="11 12" key="1">
    <citation type="submission" date="2019-07" db="EMBL/GenBank/DDBJ databases">
        <title>Thalassofilum flectens gen. nov., sp. nov., a novel moderate thermophilic anaerobe from a shallow sea hot spring in Kunashir Island (Russia), representing a new family in the order Bacteroidales, and proposal of Thalassofilacea fam. nov.</title>
        <authorList>
            <person name="Kochetkova T.V."/>
            <person name="Podosokorskaya O.A."/>
            <person name="Novikov A."/>
            <person name="Elcheninov A.G."/>
            <person name="Toshchakov S.V."/>
            <person name="Kublanov I.V."/>
        </authorList>
    </citation>
    <scope>NUCLEOTIDE SEQUENCE [LARGE SCALE GENOMIC DNA]</scope>
    <source>
        <strain evidence="11 12">38-H</strain>
    </source>
</reference>
<comment type="function">
    <text evidence="7">Part of a heterotetrameric complex that catalyzes the two-step biosynthesis of anthranilate, an intermediate in the biosynthesis of L-tryptophan. In the first step, the glutamine-binding beta subunit (TrpG) of anthranilate synthase (AS) provides the glutamine amidotransferase activity which generates ammonia as a substrate that, along with chorismate, is used in the second step, catalyzed by the large alpha subunit of AS (TrpE) to produce anthranilate. In the absence of TrpG, TrpE can synthesize anthranilate directly from chorismate and high concentrations of ammonia.</text>
</comment>
<dbReference type="Proteomes" id="UP000500961">
    <property type="component" value="Chromosome"/>
</dbReference>
<proteinExistence type="predicted"/>
<dbReference type="Pfam" id="PF04715">
    <property type="entry name" value="Anth_synt_I_N"/>
    <property type="match status" value="1"/>
</dbReference>
<feature type="domain" description="Anthranilate synthase component I N-terminal" evidence="10">
    <location>
        <begin position="26"/>
        <end position="167"/>
    </location>
</feature>
<dbReference type="KEGG" id="ttz:FHG85_10100"/>
<dbReference type="Gene3D" id="3.60.120.10">
    <property type="entry name" value="Anthranilate synthase"/>
    <property type="match status" value="1"/>
</dbReference>
<dbReference type="InterPro" id="IPR005801">
    <property type="entry name" value="ADC_synthase"/>
</dbReference>
<dbReference type="RefSeq" id="WP_173075494.1">
    <property type="nucleotide sequence ID" value="NZ_CP041345.1"/>
</dbReference>
<dbReference type="SUPFAM" id="SSF56322">
    <property type="entry name" value="ADC synthase"/>
    <property type="match status" value="1"/>
</dbReference>
<evidence type="ECO:0000256" key="1">
    <source>
        <dbReference type="ARBA" id="ARBA00001946"/>
    </source>
</evidence>
<dbReference type="GO" id="GO:0046872">
    <property type="term" value="F:metal ion binding"/>
    <property type="evidence" value="ECO:0007669"/>
    <property type="project" value="UniProtKB-KW"/>
</dbReference>
<evidence type="ECO:0000313" key="11">
    <source>
        <dbReference type="EMBL" id="QKG80606.1"/>
    </source>
</evidence>
<evidence type="ECO:0000256" key="5">
    <source>
        <dbReference type="ARBA" id="ARBA00022842"/>
    </source>
</evidence>
<dbReference type="GO" id="GO:0004049">
    <property type="term" value="F:anthranilate synthase activity"/>
    <property type="evidence" value="ECO:0007669"/>
    <property type="project" value="UniProtKB-EC"/>
</dbReference>
<dbReference type="InterPro" id="IPR015890">
    <property type="entry name" value="Chorismate_C"/>
</dbReference>
<keyword evidence="12" id="KW-1185">Reference proteome</keyword>
<sequence>MVAKQIQNRFDYDVKLKIKEKIISADTLTPVGVYLRLRDEFPQLLMFECGDYRYRNEAFTYICINPIAGVSVTTDLLSTYLFSDFQSQNVIRSEVVTKVTEFMEMFSVDDDHEKSSSARFYGYTAYDAVTFFDSVKLQQTEEGIPLIKYDLYKVVLKFDHFHNTLTISENVFEESGEITTKILKVLSKRFVPNHYFKLVGEEIANMTDEEYLNIVEKGRKYCAIGDTFQIVLSRRFEQPFLGDEFNVYRHLRSINPSPYLFYLDFLDFKIFGSSPETHLRIENGVAMVNPIAGTVKRHGDEKQDEVELQNLLSSRKENAEHSMLVDLARNDLSRTAKNVRVESYREVHRYSHLMHLVSSVYGDLPFGYKPFKVLASTFPAGTLSGAPKFRAMEIISKLEPTARGVYGGVVGYIGLNGDVNHAITIRSFFSKGGRLFYQAGAGVVIGSVPELELQEVKSKLQALRCALNSEQNVLV</sequence>
<evidence type="ECO:0000256" key="8">
    <source>
        <dbReference type="ARBA" id="ARBA00047683"/>
    </source>
</evidence>
<keyword evidence="6" id="KW-0456">Lyase</keyword>
<evidence type="ECO:0000256" key="2">
    <source>
        <dbReference type="ARBA" id="ARBA00011575"/>
    </source>
</evidence>
<protein>
    <recommendedName>
        <fullName evidence="3">Anthranilate synthase component 1</fullName>
    </recommendedName>
</protein>
<dbReference type="AlphaFoldDB" id="A0A7D4CHL0"/>
<feature type="domain" description="Chorismate-utilising enzyme C-terminal" evidence="9">
    <location>
        <begin position="208"/>
        <end position="459"/>
    </location>
</feature>
<comment type="cofactor">
    <cofactor evidence="1">
        <name>Mg(2+)</name>
        <dbReference type="ChEBI" id="CHEBI:18420"/>
    </cofactor>
</comment>
<comment type="subunit">
    <text evidence="2">Heterotetramer consisting of two non-identical subunits: a beta subunit (TrpG) and a large alpha subunit (TrpE).</text>
</comment>
<dbReference type="Pfam" id="PF00425">
    <property type="entry name" value="Chorismate_bind"/>
    <property type="match status" value="1"/>
</dbReference>
<accession>A0A7D4CHL0</accession>
<name>A0A7D4CHL0_9BACT</name>
<evidence type="ECO:0000256" key="6">
    <source>
        <dbReference type="ARBA" id="ARBA00023239"/>
    </source>
</evidence>
<evidence type="ECO:0000313" key="12">
    <source>
        <dbReference type="Proteomes" id="UP000500961"/>
    </source>
</evidence>
<keyword evidence="5" id="KW-0460">Magnesium</keyword>
<evidence type="ECO:0000256" key="3">
    <source>
        <dbReference type="ARBA" id="ARBA00020653"/>
    </source>
</evidence>